<dbReference type="EMBL" id="DTMM01000214">
    <property type="protein sequence ID" value="HFT94217.1"/>
    <property type="molecule type" value="Genomic_DNA"/>
</dbReference>
<evidence type="ECO:0000313" key="1">
    <source>
        <dbReference type="EMBL" id="HFT94217.1"/>
    </source>
</evidence>
<accession>A0A7C3R5S8</accession>
<proteinExistence type="predicted"/>
<organism evidence="1">
    <name type="scientific">Leptospirillum ferriphilum</name>
    <dbReference type="NCBI Taxonomy" id="178606"/>
    <lineage>
        <taxon>Bacteria</taxon>
        <taxon>Pseudomonadati</taxon>
        <taxon>Nitrospirota</taxon>
        <taxon>Nitrospiria</taxon>
        <taxon>Nitrospirales</taxon>
        <taxon>Nitrospiraceae</taxon>
        <taxon>Leptospirillum</taxon>
    </lineage>
</organism>
<reference evidence="1" key="1">
    <citation type="journal article" date="2020" name="mSystems">
        <title>Genome- and Community-Level Interaction Insights into Carbon Utilization and Element Cycling Functions of Hydrothermarchaeota in Hydrothermal Sediment.</title>
        <authorList>
            <person name="Zhou Z."/>
            <person name="Liu Y."/>
            <person name="Xu W."/>
            <person name="Pan J."/>
            <person name="Luo Z.H."/>
            <person name="Li M."/>
        </authorList>
    </citation>
    <scope>NUCLEOTIDE SEQUENCE [LARGE SCALE GENOMIC DNA]</scope>
    <source>
        <strain evidence="1">SpSt-902</strain>
    </source>
</reference>
<dbReference type="AlphaFoldDB" id="A0A7C3R5S8"/>
<sequence length="81" mass="9289">MDKLDLALDEVRIAMNHFMDVLDQEIENGKSAALPEDKIKSKLVAYIAIKDSGRIYLDWAEHYIEASFRNGEEKEESTSRS</sequence>
<name>A0A7C3R5S8_9BACT</name>
<comment type="caution">
    <text evidence="1">The sequence shown here is derived from an EMBL/GenBank/DDBJ whole genome shotgun (WGS) entry which is preliminary data.</text>
</comment>
<protein>
    <submittedName>
        <fullName evidence="1">Uncharacterized protein</fullName>
    </submittedName>
</protein>
<gene>
    <name evidence="1" type="ORF">ENX03_09890</name>
</gene>